<dbReference type="InterPro" id="IPR014710">
    <property type="entry name" value="RmlC-like_jellyroll"/>
</dbReference>
<gene>
    <name evidence="2" type="ORF">SAMN05444128_3310</name>
</gene>
<dbReference type="PANTHER" id="PTHR36114">
    <property type="entry name" value="16.7 KDA PROTEIN IN WHIE LOCUS"/>
    <property type="match status" value="1"/>
</dbReference>
<evidence type="ECO:0000313" key="3">
    <source>
        <dbReference type="Proteomes" id="UP000187181"/>
    </source>
</evidence>
<dbReference type="Proteomes" id="UP000187181">
    <property type="component" value="Unassembled WGS sequence"/>
</dbReference>
<dbReference type="OrthoDB" id="9794183at2"/>
<organism evidence="2 3">
    <name type="scientific">Pontibacter indicus</name>
    <dbReference type="NCBI Taxonomy" id="1317125"/>
    <lineage>
        <taxon>Bacteria</taxon>
        <taxon>Pseudomonadati</taxon>
        <taxon>Bacteroidota</taxon>
        <taxon>Cytophagia</taxon>
        <taxon>Cytophagales</taxon>
        <taxon>Hymenobacteraceae</taxon>
        <taxon>Pontibacter</taxon>
    </lineage>
</organism>
<dbReference type="Pfam" id="PF07883">
    <property type="entry name" value="Cupin_2"/>
    <property type="match status" value="1"/>
</dbReference>
<protein>
    <submittedName>
        <fullName evidence="2">Mannose-6-phosphate isomerase, cupin superfamily</fullName>
    </submittedName>
</protein>
<keyword evidence="3" id="KW-1185">Reference proteome</keyword>
<dbReference type="CDD" id="cd02226">
    <property type="entry name" value="cupin_YdbB-like"/>
    <property type="match status" value="1"/>
</dbReference>
<dbReference type="Gene3D" id="2.60.120.10">
    <property type="entry name" value="Jelly Rolls"/>
    <property type="match status" value="1"/>
</dbReference>
<reference evidence="3" key="1">
    <citation type="submission" date="2017-01" db="EMBL/GenBank/DDBJ databases">
        <authorList>
            <person name="Varghese N."/>
            <person name="Submissions S."/>
        </authorList>
    </citation>
    <scope>NUCLEOTIDE SEQUENCE [LARGE SCALE GENOMIC DNA]</scope>
    <source>
        <strain evidence="3">LP100</strain>
    </source>
</reference>
<evidence type="ECO:0000259" key="1">
    <source>
        <dbReference type="Pfam" id="PF07883"/>
    </source>
</evidence>
<dbReference type="AlphaFoldDB" id="A0A1R3XPU0"/>
<dbReference type="PANTHER" id="PTHR36114:SF1">
    <property type="entry name" value="16.7 KDA PROTEIN IN WHIE LOCUS"/>
    <property type="match status" value="1"/>
</dbReference>
<feature type="domain" description="Cupin type-2" evidence="1">
    <location>
        <begin position="42"/>
        <end position="97"/>
    </location>
</feature>
<proteinExistence type="predicted"/>
<dbReference type="EMBL" id="FTPP01000003">
    <property type="protein sequence ID" value="SIT93897.1"/>
    <property type="molecule type" value="Genomic_DNA"/>
</dbReference>
<dbReference type="InterPro" id="IPR013096">
    <property type="entry name" value="Cupin_2"/>
</dbReference>
<evidence type="ECO:0000313" key="2">
    <source>
        <dbReference type="EMBL" id="SIT93897.1"/>
    </source>
</evidence>
<accession>A0A1R3XPU0</accession>
<name>A0A1R3XPU0_9BACT</name>
<sequence>MAQKIEKVNLAEKFALIPDHWNPRIAGELNGQQVKLAKFKGAFDWHHHEHEDELFLVVNGSFVMEFRDKTITLQPGEFLIVPRGVEHRPVAHEEAEILLFEPASTVNTGNLTDSERTRTNLERL</sequence>
<dbReference type="RefSeq" id="WP_083704259.1">
    <property type="nucleotide sequence ID" value="NZ_FTPP01000003.1"/>
</dbReference>
<dbReference type="InterPro" id="IPR052044">
    <property type="entry name" value="PKS_Associated_Protein"/>
</dbReference>
<dbReference type="GO" id="GO:0016853">
    <property type="term" value="F:isomerase activity"/>
    <property type="evidence" value="ECO:0007669"/>
    <property type="project" value="UniProtKB-KW"/>
</dbReference>
<dbReference type="InterPro" id="IPR011051">
    <property type="entry name" value="RmlC_Cupin_sf"/>
</dbReference>
<keyword evidence="2" id="KW-0413">Isomerase</keyword>
<dbReference type="STRING" id="1317125.SAMN05444128_3310"/>
<dbReference type="SUPFAM" id="SSF51182">
    <property type="entry name" value="RmlC-like cupins"/>
    <property type="match status" value="1"/>
</dbReference>